<evidence type="ECO:0000313" key="1">
    <source>
        <dbReference type="EMBL" id="RDU70305.1"/>
    </source>
</evidence>
<dbReference type="EMBL" id="NXLW01000021">
    <property type="protein sequence ID" value="RDU70305.1"/>
    <property type="molecule type" value="Genomic_DNA"/>
</dbReference>
<accession>A0A3D8IZI5</accession>
<protein>
    <submittedName>
        <fullName evidence="1">Uncharacterized protein</fullName>
    </submittedName>
</protein>
<evidence type="ECO:0000313" key="2">
    <source>
        <dbReference type="Proteomes" id="UP000256424"/>
    </source>
</evidence>
<proteinExistence type="predicted"/>
<name>A0A3D8IZI5_9HELI</name>
<keyword evidence="2" id="KW-1185">Reference proteome</keyword>
<reference evidence="1 2" key="1">
    <citation type="submission" date="2018-04" db="EMBL/GenBank/DDBJ databases">
        <title>Novel Campyloabacter and Helicobacter Species and Strains.</title>
        <authorList>
            <person name="Mannion A.J."/>
            <person name="Shen Z."/>
            <person name="Fox J.G."/>
        </authorList>
    </citation>
    <scope>NUCLEOTIDE SEQUENCE [LARGE SCALE GENOMIC DNA]</scope>
    <source>
        <strain evidence="1 2">MIT 97-5075</strain>
    </source>
</reference>
<dbReference type="RefSeq" id="WP_220271760.1">
    <property type="nucleotide sequence ID" value="NZ_NXLW01000021.1"/>
</dbReference>
<feature type="non-terminal residue" evidence="1">
    <location>
        <position position="1"/>
    </location>
</feature>
<organism evidence="1 2">
    <name type="scientific">Helicobacter aurati</name>
    <dbReference type="NCBI Taxonomy" id="137778"/>
    <lineage>
        <taxon>Bacteria</taxon>
        <taxon>Pseudomonadati</taxon>
        <taxon>Campylobacterota</taxon>
        <taxon>Epsilonproteobacteria</taxon>
        <taxon>Campylobacterales</taxon>
        <taxon>Helicobacteraceae</taxon>
        <taxon>Helicobacter</taxon>
    </lineage>
</organism>
<dbReference type="Proteomes" id="UP000256424">
    <property type="component" value="Unassembled WGS sequence"/>
</dbReference>
<sequence>VKVICMRFGDSMKWLKGGFSFGKGSREGLNFLCKREKGDNDNLESQNDSCHSEVLQSKAEESQDIESHKDLNSDYFLFLFHKENLIPPGSLHAKERKTFIFNKSRLVVFKQNLSQRYKSLRGYSLASKAPCCL</sequence>
<dbReference type="AlphaFoldDB" id="A0A3D8IZI5"/>
<gene>
    <name evidence="1" type="ORF">CQA66_08475</name>
</gene>
<comment type="caution">
    <text evidence="1">The sequence shown here is derived from an EMBL/GenBank/DDBJ whole genome shotgun (WGS) entry which is preliminary data.</text>
</comment>